<dbReference type="PANTHER" id="PTHR24111">
    <property type="entry name" value="LEUCINE-RICH REPEAT-CONTAINING PROTEIN 34"/>
    <property type="match status" value="1"/>
</dbReference>
<dbReference type="PANTHER" id="PTHR24111:SF0">
    <property type="entry name" value="LEUCINE-RICH REPEAT-CONTAINING PROTEIN"/>
    <property type="match status" value="1"/>
</dbReference>
<evidence type="ECO:0008006" key="4">
    <source>
        <dbReference type="Google" id="ProtNLM"/>
    </source>
</evidence>
<dbReference type="VEuPathDB" id="VectorBase:RSAN_031792"/>
<accession>A0A9D4PHE1</accession>
<reference evidence="2" key="1">
    <citation type="journal article" date="2020" name="Cell">
        <title>Large-Scale Comparative Analyses of Tick Genomes Elucidate Their Genetic Diversity and Vector Capacities.</title>
        <authorList>
            <consortium name="Tick Genome and Microbiome Consortium (TIGMIC)"/>
            <person name="Jia N."/>
            <person name="Wang J."/>
            <person name="Shi W."/>
            <person name="Du L."/>
            <person name="Sun Y."/>
            <person name="Zhan W."/>
            <person name="Jiang J.F."/>
            <person name="Wang Q."/>
            <person name="Zhang B."/>
            <person name="Ji P."/>
            <person name="Bell-Sakyi L."/>
            <person name="Cui X.M."/>
            <person name="Yuan T.T."/>
            <person name="Jiang B.G."/>
            <person name="Yang W.F."/>
            <person name="Lam T.T."/>
            <person name="Chang Q.C."/>
            <person name="Ding S.J."/>
            <person name="Wang X.J."/>
            <person name="Zhu J.G."/>
            <person name="Ruan X.D."/>
            <person name="Zhao L."/>
            <person name="Wei J.T."/>
            <person name="Ye R.Z."/>
            <person name="Que T.C."/>
            <person name="Du C.H."/>
            <person name="Zhou Y.H."/>
            <person name="Cheng J.X."/>
            <person name="Dai P.F."/>
            <person name="Guo W.B."/>
            <person name="Han X.H."/>
            <person name="Huang E.J."/>
            <person name="Li L.F."/>
            <person name="Wei W."/>
            <person name="Gao Y.C."/>
            <person name="Liu J.Z."/>
            <person name="Shao H.Z."/>
            <person name="Wang X."/>
            <person name="Wang C.C."/>
            <person name="Yang T.C."/>
            <person name="Huo Q.B."/>
            <person name="Li W."/>
            <person name="Chen H.Y."/>
            <person name="Chen S.E."/>
            <person name="Zhou L.G."/>
            <person name="Ni X.B."/>
            <person name="Tian J.H."/>
            <person name="Sheng Y."/>
            <person name="Liu T."/>
            <person name="Pan Y.S."/>
            <person name="Xia L.Y."/>
            <person name="Li J."/>
            <person name="Zhao F."/>
            <person name="Cao W.C."/>
        </authorList>
    </citation>
    <scope>NUCLEOTIDE SEQUENCE</scope>
    <source>
        <strain evidence="2">Rsan-2018</strain>
    </source>
</reference>
<evidence type="ECO:0000256" key="1">
    <source>
        <dbReference type="ARBA" id="ARBA00022737"/>
    </source>
</evidence>
<keyword evidence="1" id="KW-0677">Repeat</keyword>
<dbReference type="InterPro" id="IPR052201">
    <property type="entry name" value="LRR-containing_regulator"/>
</dbReference>
<gene>
    <name evidence="2" type="ORF">HPB52_006710</name>
</gene>
<evidence type="ECO:0000313" key="2">
    <source>
        <dbReference type="EMBL" id="KAH7943276.1"/>
    </source>
</evidence>
<protein>
    <recommendedName>
        <fullName evidence="4">Nlr family card domain protein</fullName>
    </recommendedName>
</protein>
<dbReference type="EMBL" id="JABSTV010001253">
    <property type="protein sequence ID" value="KAH7943276.1"/>
    <property type="molecule type" value="Genomic_DNA"/>
</dbReference>
<dbReference type="Proteomes" id="UP000821837">
    <property type="component" value="Unassembled WGS sequence"/>
</dbReference>
<name>A0A9D4PHE1_RHISA</name>
<dbReference type="Gene3D" id="3.80.10.10">
    <property type="entry name" value="Ribonuclease Inhibitor"/>
    <property type="match status" value="1"/>
</dbReference>
<sequence>MPPWEVYAMRCFPAVLPHLNNLRELEISGAHFDNTSVHALGEFLANTRSLMTLTMTDQDQEFWDVAAILNGLKRNTTITTLSLNTSLLIQGFLSYGDDFVEYLVRSQTLQSVSYSYNSIYHDLDVLDQIVGALFYHSTLSELKLINFKLDFQKNELITGMLRQNRTLRILHMVDCLCYVHEDSRVCRCLPSLTFLWVAALAENKTLQELTLDVSGIMPHDYNPFFTALACNTSLKKVTVLTIFDANVPRICRAIRDTGAPERFFVGKHHVSQHTVLELPECKNLSHIHVGKLMTDDLEPLHTALCLLPSCSHVKSLSIAMNDKMLNSYVGSLMTQYITNTMTLRELDLVFTKSFPRTLCHVTFFNDSEREASLMWMLVPNVSSNYTLLSLRTDHLDRFPGDSFAVHDVLRRNNALVTRAAHFVMGTRHKHCAAAAELVHFSPGLVTKVQELAGIGEDEAVSRIKSSVRSLSELDDFMCLAGVVKYSVSCHRRDDGGKQLVDLNHDCWLHVRQYLKVDDIRDSKEARMFVPRRRQ</sequence>
<dbReference type="AlphaFoldDB" id="A0A9D4PHE1"/>
<reference evidence="2" key="2">
    <citation type="submission" date="2021-09" db="EMBL/GenBank/DDBJ databases">
        <authorList>
            <person name="Jia N."/>
            <person name="Wang J."/>
            <person name="Shi W."/>
            <person name="Du L."/>
            <person name="Sun Y."/>
            <person name="Zhan W."/>
            <person name="Jiang J."/>
            <person name="Wang Q."/>
            <person name="Zhang B."/>
            <person name="Ji P."/>
            <person name="Sakyi L.B."/>
            <person name="Cui X."/>
            <person name="Yuan T."/>
            <person name="Jiang B."/>
            <person name="Yang W."/>
            <person name="Lam T.T.-Y."/>
            <person name="Chang Q."/>
            <person name="Ding S."/>
            <person name="Wang X."/>
            <person name="Zhu J."/>
            <person name="Ruan X."/>
            <person name="Zhao L."/>
            <person name="Wei J."/>
            <person name="Que T."/>
            <person name="Du C."/>
            <person name="Cheng J."/>
            <person name="Dai P."/>
            <person name="Han X."/>
            <person name="Huang E."/>
            <person name="Gao Y."/>
            <person name="Liu J."/>
            <person name="Shao H."/>
            <person name="Ye R."/>
            <person name="Li L."/>
            <person name="Wei W."/>
            <person name="Wang X."/>
            <person name="Wang C."/>
            <person name="Huo Q."/>
            <person name="Li W."/>
            <person name="Guo W."/>
            <person name="Chen H."/>
            <person name="Chen S."/>
            <person name="Zhou L."/>
            <person name="Zhou L."/>
            <person name="Ni X."/>
            <person name="Tian J."/>
            <person name="Zhou Y."/>
            <person name="Sheng Y."/>
            <person name="Liu T."/>
            <person name="Pan Y."/>
            <person name="Xia L."/>
            <person name="Li J."/>
            <person name="Zhao F."/>
            <person name="Cao W."/>
        </authorList>
    </citation>
    <scope>NUCLEOTIDE SEQUENCE</scope>
    <source>
        <strain evidence="2">Rsan-2018</strain>
        <tissue evidence="2">Larvae</tissue>
    </source>
</reference>
<comment type="caution">
    <text evidence="2">The sequence shown here is derived from an EMBL/GenBank/DDBJ whole genome shotgun (WGS) entry which is preliminary data.</text>
</comment>
<evidence type="ECO:0000313" key="3">
    <source>
        <dbReference type="Proteomes" id="UP000821837"/>
    </source>
</evidence>
<organism evidence="2 3">
    <name type="scientific">Rhipicephalus sanguineus</name>
    <name type="common">Brown dog tick</name>
    <name type="synonym">Ixodes sanguineus</name>
    <dbReference type="NCBI Taxonomy" id="34632"/>
    <lineage>
        <taxon>Eukaryota</taxon>
        <taxon>Metazoa</taxon>
        <taxon>Ecdysozoa</taxon>
        <taxon>Arthropoda</taxon>
        <taxon>Chelicerata</taxon>
        <taxon>Arachnida</taxon>
        <taxon>Acari</taxon>
        <taxon>Parasitiformes</taxon>
        <taxon>Ixodida</taxon>
        <taxon>Ixodoidea</taxon>
        <taxon>Ixodidae</taxon>
        <taxon>Rhipicephalinae</taxon>
        <taxon>Rhipicephalus</taxon>
        <taxon>Rhipicephalus</taxon>
    </lineage>
</organism>
<keyword evidence="3" id="KW-1185">Reference proteome</keyword>
<dbReference type="InterPro" id="IPR032675">
    <property type="entry name" value="LRR_dom_sf"/>
</dbReference>
<proteinExistence type="predicted"/>
<dbReference type="SUPFAM" id="SSF52047">
    <property type="entry name" value="RNI-like"/>
    <property type="match status" value="1"/>
</dbReference>